<dbReference type="EMBL" id="BNJK01000002">
    <property type="protein sequence ID" value="GHP00398.1"/>
    <property type="molecule type" value="Genomic_DNA"/>
</dbReference>
<reference evidence="1" key="1">
    <citation type="submission" date="2020-10" db="EMBL/GenBank/DDBJ databases">
        <title>Taxonomic study of unclassified bacteria belonging to the class Ktedonobacteria.</title>
        <authorList>
            <person name="Yabe S."/>
            <person name="Wang C.M."/>
            <person name="Zheng Y."/>
            <person name="Sakai Y."/>
            <person name="Cavaletti L."/>
            <person name="Monciardini P."/>
            <person name="Donadio S."/>
        </authorList>
    </citation>
    <scope>NUCLEOTIDE SEQUENCE</scope>
    <source>
        <strain evidence="1">ID150040</strain>
    </source>
</reference>
<dbReference type="AlphaFoldDB" id="A0A8J3NAI2"/>
<accession>A0A8J3NAI2</accession>
<name>A0A8J3NAI2_9CHLR</name>
<organism evidence="1 2">
    <name type="scientific">Reticulibacter mediterranei</name>
    <dbReference type="NCBI Taxonomy" id="2778369"/>
    <lineage>
        <taxon>Bacteria</taxon>
        <taxon>Bacillati</taxon>
        <taxon>Chloroflexota</taxon>
        <taxon>Ktedonobacteria</taxon>
        <taxon>Ktedonobacterales</taxon>
        <taxon>Reticulibacteraceae</taxon>
        <taxon>Reticulibacter</taxon>
    </lineage>
</organism>
<evidence type="ECO:0000313" key="1">
    <source>
        <dbReference type="EMBL" id="GHP00398.1"/>
    </source>
</evidence>
<protein>
    <submittedName>
        <fullName evidence="1">Uncharacterized protein</fullName>
    </submittedName>
</protein>
<evidence type="ECO:0000313" key="2">
    <source>
        <dbReference type="Proteomes" id="UP000597444"/>
    </source>
</evidence>
<sequence length="161" mass="18483">MSQHRGYFLGRLFAFLAQQNVLEQPVEHCYQQACTHPPQVIPQALATMIAAGKEETLFPLMKYLPLSAFDGPLNRREQGAFALGYTHERTGASLPFAEEDLEEDGQELTERYEFRVDPHLKEWIKREGGGPFIRALLRNERVKQVPEILSEPREESSETRL</sequence>
<comment type="caution">
    <text evidence="1">The sequence shown here is derived from an EMBL/GenBank/DDBJ whole genome shotgun (WGS) entry which is preliminary data.</text>
</comment>
<keyword evidence="2" id="KW-1185">Reference proteome</keyword>
<gene>
    <name evidence="1" type="ORF">KSF_104450</name>
</gene>
<dbReference type="Proteomes" id="UP000597444">
    <property type="component" value="Unassembled WGS sequence"/>
</dbReference>
<dbReference type="RefSeq" id="WP_220210916.1">
    <property type="nucleotide sequence ID" value="NZ_BNJK01000002.1"/>
</dbReference>
<proteinExistence type="predicted"/>